<dbReference type="Gene3D" id="2.60.40.1240">
    <property type="match status" value="1"/>
</dbReference>
<dbReference type="RefSeq" id="WP_011897187.1">
    <property type="nucleotide sequence ID" value="NC_009342.1"/>
</dbReference>
<sequence length="366" mass="38938">MKDYAVHTRGLVSLLSLIFLFVLSGCGGNATTADEAAESDVVTSSSAPPSKRALDVGEAVEIPGVVLTVNSVTQSDQLMLYSEGSARGSEPREQRNAASGEKFVSVDTTVKNSSSDPWDLSCGHVLQTWLLEDELDDQQADQEKKFSPIDNLDQISGNPECGVLLEVGTEIEMTWSFTVPDDIEITHFGFSLSDSTSNDLAIISLGGAIETSSAITTTEVIAPENDTETLLEITPVDCQVGLGPIVTSWSDGTVGGWSQHCQDVHDEVLAGEVAANTPVCDGVVCTYPSGATMPDPNAPQIPSDTSGAVCDENQCVYPNGYIARIGDPNVPNYLKPGNSPWVQGQIDFQNCLDSGKTIEQCREELN</sequence>
<protein>
    <recommendedName>
        <fullName evidence="3">Secreted protein</fullName>
    </recommendedName>
</protein>
<evidence type="ECO:0000313" key="2">
    <source>
        <dbReference type="EMBL" id="BAF54418.1"/>
    </source>
</evidence>
<dbReference type="PROSITE" id="PS51257">
    <property type="entry name" value="PROKAR_LIPOPROTEIN"/>
    <property type="match status" value="1"/>
</dbReference>
<dbReference type="Proteomes" id="UP000006698">
    <property type="component" value="Chromosome"/>
</dbReference>
<name>A0AB72VAI3_CORGB</name>
<gene>
    <name evidence="2" type="ordered locus">cgR_1427</name>
</gene>
<dbReference type="InterPro" id="IPR029050">
    <property type="entry name" value="Immunoprotect_excell_Ig-like"/>
</dbReference>
<reference evidence="2" key="1">
    <citation type="journal article" date="2007" name="Microbiology">
        <title>Comparative analysis of the Corynebacterium glutamicum group and complete genome sequence of strain R.</title>
        <authorList>
            <person name="Yukawa H."/>
            <person name="Omumasaba C.A."/>
            <person name="Nonaka H."/>
            <person name="Kos P."/>
            <person name="Okai N."/>
            <person name="Suzuki N."/>
            <person name="Suda M."/>
            <person name="Tsuge Y."/>
            <person name="Watanabe J."/>
            <person name="Ikeda Y."/>
            <person name="Vertes A.A."/>
            <person name="Inui M."/>
        </authorList>
    </citation>
    <scope>NUCLEOTIDE SEQUENCE</scope>
    <source>
        <strain evidence="2">R</strain>
    </source>
</reference>
<evidence type="ECO:0008006" key="3">
    <source>
        <dbReference type="Google" id="ProtNLM"/>
    </source>
</evidence>
<dbReference type="KEGG" id="cgt:cgR_1427"/>
<evidence type="ECO:0000256" key="1">
    <source>
        <dbReference type="ARBA" id="ARBA00022729"/>
    </source>
</evidence>
<accession>A0AB72VAI3</accession>
<dbReference type="EMBL" id="AP009044">
    <property type="protein sequence ID" value="BAF54418.1"/>
    <property type="molecule type" value="Genomic_DNA"/>
</dbReference>
<organism evidence="2">
    <name type="scientific">Corynebacterium glutamicum (strain R)</name>
    <dbReference type="NCBI Taxonomy" id="340322"/>
    <lineage>
        <taxon>Bacteria</taxon>
        <taxon>Bacillati</taxon>
        <taxon>Actinomycetota</taxon>
        <taxon>Actinomycetes</taxon>
        <taxon>Mycobacteriales</taxon>
        <taxon>Corynebacteriaceae</taxon>
        <taxon>Corynebacterium</taxon>
    </lineage>
</organism>
<keyword evidence="1" id="KW-0732">Signal</keyword>
<dbReference type="AlphaFoldDB" id="A0AB72VAI3"/>
<proteinExistence type="predicted"/>